<dbReference type="EMBL" id="JACORU010000018">
    <property type="protein sequence ID" value="MBC5768455.1"/>
    <property type="molecule type" value="Genomic_DNA"/>
</dbReference>
<dbReference type="InterPro" id="IPR005119">
    <property type="entry name" value="LysR_subst-bd"/>
</dbReference>
<dbReference type="SUPFAM" id="SSF53850">
    <property type="entry name" value="Periplasmic binding protein-like II"/>
    <property type="match status" value="1"/>
</dbReference>
<sequence>MRLNQVRDFVAVVDAGSISAAARALGVSQPGLTKSLGALEAELNAPLLQRGPRGVGLTRYGRAFYARARAAHTELEKARQELVHLTGERTGQLSIGFGPLAAALVVPAAVSRFHQQYPRVEVRLIEGFAHVLIPLVRDETLDLMVGPRLPGHQAEPALKFRPVFHNEQIVVSRRGHPLAGAATAQQLAEAHWVSFEPRPVHDRMLAGLGLAGAREMIQCESLNVLVALLATSDMLAIASRRILALPQSGKALQEIRIAERVPSMTTGLYMRADSPPTPPAAAMSKLLLEIGRGLAAR</sequence>
<dbReference type="Gene3D" id="3.40.190.10">
    <property type="entry name" value="Periplasmic binding protein-like II"/>
    <property type="match status" value="2"/>
</dbReference>
<dbReference type="Gene3D" id="1.10.10.10">
    <property type="entry name" value="Winged helix-like DNA-binding domain superfamily/Winged helix DNA-binding domain"/>
    <property type="match status" value="1"/>
</dbReference>
<dbReference type="GO" id="GO:0003700">
    <property type="term" value="F:DNA-binding transcription factor activity"/>
    <property type="evidence" value="ECO:0007669"/>
    <property type="project" value="InterPro"/>
</dbReference>
<dbReference type="AlphaFoldDB" id="A0A923S5D5"/>
<dbReference type="RefSeq" id="WP_187085225.1">
    <property type="nucleotide sequence ID" value="NZ_JACORU010000018.1"/>
</dbReference>
<comment type="caution">
    <text evidence="6">The sequence shown here is derived from an EMBL/GenBank/DDBJ whole genome shotgun (WGS) entry which is preliminary data.</text>
</comment>
<dbReference type="InterPro" id="IPR050950">
    <property type="entry name" value="HTH-type_LysR_regulators"/>
</dbReference>
<dbReference type="Proteomes" id="UP000596827">
    <property type="component" value="Unassembled WGS sequence"/>
</dbReference>
<dbReference type="InterPro" id="IPR036390">
    <property type="entry name" value="WH_DNA-bd_sf"/>
</dbReference>
<reference evidence="6" key="1">
    <citation type="submission" date="2020-08" db="EMBL/GenBank/DDBJ databases">
        <title>Ramlibacter sp. GTP1 16S ribosomal RNA gene genome sequencing and assembly.</title>
        <authorList>
            <person name="Kang M."/>
        </authorList>
    </citation>
    <scope>NUCLEOTIDE SEQUENCE</scope>
    <source>
        <strain evidence="6">GTP1</strain>
    </source>
</reference>
<keyword evidence="4" id="KW-0804">Transcription</keyword>
<evidence type="ECO:0000259" key="5">
    <source>
        <dbReference type="PROSITE" id="PS50931"/>
    </source>
</evidence>
<evidence type="ECO:0000256" key="1">
    <source>
        <dbReference type="ARBA" id="ARBA00009437"/>
    </source>
</evidence>
<keyword evidence="2" id="KW-0805">Transcription regulation</keyword>
<dbReference type="FunFam" id="1.10.10.10:FF:000001">
    <property type="entry name" value="LysR family transcriptional regulator"/>
    <property type="match status" value="1"/>
</dbReference>
<dbReference type="GO" id="GO:0005829">
    <property type="term" value="C:cytosol"/>
    <property type="evidence" value="ECO:0007669"/>
    <property type="project" value="TreeGrafter"/>
</dbReference>
<dbReference type="PANTHER" id="PTHR30419">
    <property type="entry name" value="HTH-TYPE TRANSCRIPTIONAL REGULATOR YBHD"/>
    <property type="match status" value="1"/>
</dbReference>
<dbReference type="SUPFAM" id="SSF46785">
    <property type="entry name" value="Winged helix' DNA-binding domain"/>
    <property type="match status" value="1"/>
</dbReference>
<dbReference type="GO" id="GO:0003677">
    <property type="term" value="F:DNA binding"/>
    <property type="evidence" value="ECO:0007669"/>
    <property type="project" value="UniProtKB-KW"/>
</dbReference>
<keyword evidence="3" id="KW-0238">DNA-binding</keyword>
<name>A0A923S5D5_9BURK</name>
<proteinExistence type="inferred from homology"/>
<dbReference type="PANTHER" id="PTHR30419:SF30">
    <property type="entry name" value="LYSR FAMILY TRANSCRIPTIONAL REGULATOR"/>
    <property type="match status" value="1"/>
</dbReference>
<dbReference type="PRINTS" id="PR00039">
    <property type="entry name" value="HTHLYSR"/>
</dbReference>
<evidence type="ECO:0000313" key="7">
    <source>
        <dbReference type="Proteomes" id="UP000596827"/>
    </source>
</evidence>
<evidence type="ECO:0000256" key="4">
    <source>
        <dbReference type="ARBA" id="ARBA00023163"/>
    </source>
</evidence>
<feature type="domain" description="HTH lysR-type" evidence="5">
    <location>
        <begin position="1"/>
        <end position="58"/>
    </location>
</feature>
<protein>
    <submittedName>
        <fullName evidence="6">LysR family transcriptional regulator</fullName>
    </submittedName>
</protein>
<dbReference type="Pfam" id="PF00126">
    <property type="entry name" value="HTH_1"/>
    <property type="match status" value="1"/>
</dbReference>
<comment type="similarity">
    <text evidence="1">Belongs to the LysR transcriptional regulatory family.</text>
</comment>
<evidence type="ECO:0000313" key="6">
    <source>
        <dbReference type="EMBL" id="MBC5768455.1"/>
    </source>
</evidence>
<dbReference type="PROSITE" id="PS50931">
    <property type="entry name" value="HTH_LYSR"/>
    <property type="match status" value="1"/>
</dbReference>
<evidence type="ECO:0000256" key="2">
    <source>
        <dbReference type="ARBA" id="ARBA00023015"/>
    </source>
</evidence>
<gene>
    <name evidence="6" type="ORF">H8R02_28605</name>
</gene>
<dbReference type="Pfam" id="PF03466">
    <property type="entry name" value="LysR_substrate"/>
    <property type="match status" value="1"/>
</dbReference>
<keyword evidence="7" id="KW-1185">Reference proteome</keyword>
<accession>A0A923S5D5</accession>
<dbReference type="InterPro" id="IPR000847">
    <property type="entry name" value="LysR_HTH_N"/>
</dbReference>
<evidence type="ECO:0000256" key="3">
    <source>
        <dbReference type="ARBA" id="ARBA00023125"/>
    </source>
</evidence>
<organism evidence="6 7">
    <name type="scientific">Ramlibacter albus</name>
    <dbReference type="NCBI Taxonomy" id="2079448"/>
    <lineage>
        <taxon>Bacteria</taxon>
        <taxon>Pseudomonadati</taxon>
        <taxon>Pseudomonadota</taxon>
        <taxon>Betaproteobacteria</taxon>
        <taxon>Burkholderiales</taxon>
        <taxon>Comamonadaceae</taxon>
        <taxon>Ramlibacter</taxon>
    </lineage>
</organism>
<dbReference type="InterPro" id="IPR036388">
    <property type="entry name" value="WH-like_DNA-bd_sf"/>
</dbReference>